<dbReference type="GO" id="GO:0003723">
    <property type="term" value="F:RNA binding"/>
    <property type="evidence" value="ECO:0007669"/>
    <property type="project" value="TreeGrafter"/>
</dbReference>
<reference evidence="8" key="1">
    <citation type="submission" date="2020-05" db="UniProtKB">
        <authorList>
            <consortium name="EnsemblMetazoa"/>
        </authorList>
    </citation>
    <scope>IDENTIFICATION</scope>
    <source>
        <strain evidence="8">TTRI</strain>
    </source>
</reference>
<dbReference type="FunFam" id="3.30.980.10:FF:000006">
    <property type="entry name" value="39S ribosomal protein L39, mitochondrial"/>
    <property type="match status" value="1"/>
</dbReference>
<sequence>MSVSKVMSKCLKVIGKLPQIQNFRCCSSLSLKQRNELFTAEQKRQRENVGRIEKIEVRYLGLPEDVTLAMNRDLSTPYNCAQHLSEGHCKRSVVSLVDGNIPWDMHRPLQASCTLQLLHFTISDPHVVNKTFWRSCSFMLGAALQNAFKEEAHLQLHSFPGPNIKTGSFIHDIVLGSRDWQPTKSELRALSAEMIKLAAQDLKFERLEVNQELALEMFKDCRYKKEQLPSISQQNRGRIVLYRMGTHIDISKGPMISFSRFVGRCTVAAIHKLADEGEHDALYRVQGIALPPAFVINHVAYGILEDRAKKLNPARLPNEPFEESHVQIA</sequence>
<comment type="subcellular location">
    <subcellularLocation>
        <location evidence="1">Mitochondrion</location>
    </subcellularLocation>
</comment>
<dbReference type="InterPro" id="IPR012675">
    <property type="entry name" value="Beta-grasp_dom_sf"/>
</dbReference>
<dbReference type="GO" id="GO:0000166">
    <property type="term" value="F:nucleotide binding"/>
    <property type="evidence" value="ECO:0007669"/>
    <property type="project" value="InterPro"/>
</dbReference>
<evidence type="ECO:0000256" key="3">
    <source>
        <dbReference type="ARBA" id="ARBA00023128"/>
    </source>
</evidence>
<proteinExistence type="inferred from homology"/>
<comment type="similarity">
    <text evidence="5">Belongs to the mitochondrion-specific ribosomal protein mL39 family.</text>
</comment>
<dbReference type="InterPro" id="IPR050062">
    <property type="entry name" value="Pro-tRNA_synthetase"/>
</dbReference>
<evidence type="ECO:0000256" key="2">
    <source>
        <dbReference type="ARBA" id="ARBA00022980"/>
    </source>
</evidence>
<dbReference type="GO" id="GO:1990904">
    <property type="term" value="C:ribonucleoprotein complex"/>
    <property type="evidence" value="ECO:0007669"/>
    <property type="project" value="UniProtKB-KW"/>
</dbReference>
<dbReference type="STRING" id="7395.A0A1A9V5R6"/>
<evidence type="ECO:0000256" key="6">
    <source>
        <dbReference type="ARBA" id="ARBA00071662"/>
    </source>
</evidence>
<keyword evidence="3" id="KW-0496">Mitochondrion</keyword>
<dbReference type="VEuPathDB" id="VectorBase:GAUT026872"/>
<evidence type="ECO:0000313" key="8">
    <source>
        <dbReference type="EnsemblMetazoa" id="GAUT026872-PA"/>
    </source>
</evidence>
<dbReference type="GO" id="GO:0005840">
    <property type="term" value="C:ribosome"/>
    <property type="evidence" value="ECO:0007669"/>
    <property type="project" value="UniProtKB-KW"/>
</dbReference>
<organism evidence="8 9">
    <name type="scientific">Glossina austeni</name>
    <name type="common">Savannah tsetse fly</name>
    <dbReference type="NCBI Taxonomy" id="7395"/>
    <lineage>
        <taxon>Eukaryota</taxon>
        <taxon>Metazoa</taxon>
        <taxon>Ecdysozoa</taxon>
        <taxon>Arthropoda</taxon>
        <taxon>Hexapoda</taxon>
        <taxon>Insecta</taxon>
        <taxon>Pterygota</taxon>
        <taxon>Neoptera</taxon>
        <taxon>Endopterygota</taxon>
        <taxon>Diptera</taxon>
        <taxon>Brachycera</taxon>
        <taxon>Muscomorpha</taxon>
        <taxon>Hippoboscoidea</taxon>
        <taxon>Glossinidae</taxon>
        <taxon>Glossina</taxon>
    </lineage>
</organism>
<evidence type="ECO:0000256" key="1">
    <source>
        <dbReference type="ARBA" id="ARBA00004173"/>
    </source>
</evidence>
<dbReference type="FunFam" id="3.10.20.30:FF:000031">
    <property type="entry name" value="Mitochondrial ribosomal protein L39"/>
    <property type="match status" value="1"/>
</dbReference>
<keyword evidence="4" id="KW-0687">Ribonucleoprotein</keyword>
<accession>A0A1A9V5R6</accession>
<keyword evidence="9" id="KW-1185">Reference proteome</keyword>
<evidence type="ECO:0000256" key="4">
    <source>
        <dbReference type="ARBA" id="ARBA00023274"/>
    </source>
</evidence>
<dbReference type="Gene3D" id="3.30.980.10">
    <property type="entry name" value="Threonyl-trna Synthetase, Chain A, domain 2"/>
    <property type="match status" value="1"/>
</dbReference>
<dbReference type="InterPro" id="IPR018163">
    <property type="entry name" value="Thr/Ala-tRNA-synth_IIc_edit"/>
</dbReference>
<dbReference type="CDD" id="cd01667">
    <property type="entry name" value="TGS_ThrRS"/>
    <property type="match status" value="1"/>
</dbReference>
<evidence type="ECO:0000256" key="5">
    <source>
        <dbReference type="ARBA" id="ARBA00061231"/>
    </source>
</evidence>
<keyword evidence="2" id="KW-0689">Ribosomal protein</keyword>
<dbReference type="GO" id="GO:0005739">
    <property type="term" value="C:mitochondrion"/>
    <property type="evidence" value="ECO:0007669"/>
    <property type="project" value="UniProtKB-SubCell"/>
</dbReference>
<dbReference type="PANTHER" id="PTHR42753:SF9">
    <property type="entry name" value="LARGE RIBOSOMAL SUBUNIT PROTEIN ML39"/>
    <property type="match status" value="1"/>
</dbReference>
<dbReference type="AlphaFoldDB" id="A0A1A9V5R6"/>
<protein>
    <recommendedName>
        <fullName evidence="6">Large ribosomal subunit protein mL39</fullName>
    </recommendedName>
    <alternativeName>
        <fullName evidence="7">39S ribosomal protein L39, mitochondrial</fullName>
    </alternativeName>
</protein>
<dbReference type="SUPFAM" id="SSF55186">
    <property type="entry name" value="ThrRS/AlaRS common domain"/>
    <property type="match status" value="1"/>
</dbReference>
<evidence type="ECO:0000313" key="9">
    <source>
        <dbReference type="Proteomes" id="UP000078200"/>
    </source>
</evidence>
<evidence type="ECO:0000256" key="7">
    <source>
        <dbReference type="ARBA" id="ARBA00075914"/>
    </source>
</evidence>
<dbReference type="Proteomes" id="UP000078200">
    <property type="component" value="Unassembled WGS sequence"/>
</dbReference>
<dbReference type="EnsemblMetazoa" id="GAUT026872-RA">
    <property type="protein sequence ID" value="GAUT026872-PA"/>
    <property type="gene ID" value="GAUT026872"/>
</dbReference>
<dbReference type="PANTHER" id="PTHR42753">
    <property type="entry name" value="MITOCHONDRIAL RIBOSOME PROTEIN L39/PROLYL-TRNA LIGASE FAMILY MEMBER"/>
    <property type="match status" value="1"/>
</dbReference>
<name>A0A1A9V5R6_GLOAU</name>
<dbReference type="Gene3D" id="3.10.20.30">
    <property type="match status" value="1"/>
</dbReference>